<comment type="similarity">
    <text evidence="2">Belongs to the YbaB/EbfC family.</text>
</comment>
<comment type="subunit">
    <text evidence="2">Homodimer.</text>
</comment>
<evidence type="ECO:0000256" key="1">
    <source>
        <dbReference type="ARBA" id="ARBA00023125"/>
    </source>
</evidence>
<keyword evidence="1 2" id="KW-0238">DNA-binding</keyword>
<dbReference type="InterPro" id="IPR036894">
    <property type="entry name" value="YbaB-like_sf"/>
</dbReference>
<protein>
    <recommendedName>
        <fullName evidence="2">Nucleoid-associated protein ENL71_00080</fullName>
    </recommendedName>
</protein>
<dbReference type="GO" id="GO:0043590">
    <property type="term" value="C:bacterial nucleoid"/>
    <property type="evidence" value="ECO:0007669"/>
    <property type="project" value="UniProtKB-UniRule"/>
</dbReference>
<keyword evidence="3" id="KW-0175">Coiled coil</keyword>
<organism evidence="4">
    <name type="scientific">Caldicellulosiruptor owensensis</name>
    <dbReference type="NCBI Taxonomy" id="55205"/>
    <lineage>
        <taxon>Bacteria</taxon>
        <taxon>Bacillati</taxon>
        <taxon>Bacillota</taxon>
        <taxon>Bacillota incertae sedis</taxon>
        <taxon>Caldicellulosiruptorales</taxon>
        <taxon>Caldicellulosiruptoraceae</taxon>
        <taxon>Caldicellulosiruptor</taxon>
    </lineage>
</organism>
<dbReference type="EMBL" id="DRUZ01000003">
    <property type="protein sequence ID" value="HHS00948.1"/>
    <property type="molecule type" value="Genomic_DNA"/>
</dbReference>
<evidence type="ECO:0000256" key="3">
    <source>
        <dbReference type="SAM" id="Coils"/>
    </source>
</evidence>
<accession>A0A7C5V3K3</accession>
<dbReference type="PIRSF" id="PIRSF004555">
    <property type="entry name" value="UCP004555"/>
    <property type="match status" value="1"/>
</dbReference>
<dbReference type="GO" id="GO:0005829">
    <property type="term" value="C:cytosol"/>
    <property type="evidence" value="ECO:0007669"/>
    <property type="project" value="TreeGrafter"/>
</dbReference>
<evidence type="ECO:0000313" key="4">
    <source>
        <dbReference type="EMBL" id="HHS00948.1"/>
    </source>
</evidence>
<comment type="caution">
    <text evidence="4">The sequence shown here is derived from an EMBL/GenBank/DDBJ whole genome shotgun (WGS) entry which is preliminary data.</text>
</comment>
<keyword evidence="2" id="KW-0963">Cytoplasm</keyword>
<dbReference type="InterPro" id="IPR004401">
    <property type="entry name" value="YbaB/EbfC"/>
</dbReference>
<gene>
    <name evidence="4" type="ORF">ENL71_00080</name>
</gene>
<feature type="coiled-coil region" evidence="3">
    <location>
        <begin position="15"/>
        <end position="42"/>
    </location>
</feature>
<dbReference type="NCBIfam" id="TIGR00103">
    <property type="entry name" value="DNA_YbaB_EbfC"/>
    <property type="match status" value="1"/>
</dbReference>
<comment type="subcellular location">
    <subcellularLocation>
        <location evidence="2">Cytoplasm</location>
        <location evidence="2">Nucleoid</location>
    </subcellularLocation>
</comment>
<reference evidence="4" key="1">
    <citation type="journal article" date="2020" name="mSystems">
        <title>Genome- and Community-Level Interaction Insights into Carbon Utilization and Element Cycling Functions of Hydrothermarchaeota in Hydrothermal Sediment.</title>
        <authorList>
            <person name="Zhou Z."/>
            <person name="Liu Y."/>
            <person name="Xu W."/>
            <person name="Pan J."/>
            <person name="Luo Z.H."/>
            <person name="Li M."/>
        </authorList>
    </citation>
    <scope>NUCLEOTIDE SEQUENCE [LARGE SCALE GENOMIC DNA]</scope>
    <source>
        <strain evidence="4">SpSt-102</strain>
    </source>
</reference>
<dbReference type="PANTHER" id="PTHR33449:SF1">
    <property type="entry name" value="NUCLEOID-ASSOCIATED PROTEIN YBAB"/>
    <property type="match status" value="1"/>
</dbReference>
<dbReference type="Pfam" id="PF02575">
    <property type="entry name" value="YbaB_DNA_bd"/>
    <property type="match status" value="1"/>
</dbReference>
<dbReference type="Gene3D" id="3.30.1310.10">
    <property type="entry name" value="Nucleoid-associated protein YbaB-like domain"/>
    <property type="match status" value="1"/>
</dbReference>
<proteinExistence type="inferred from homology"/>
<dbReference type="AlphaFoldDB" id="A0A7C5V3K3"/>
<dbReference type="HAMAP" id="MF_00274">
    <property type="entry name" value="DNA_YbaB_EbfC"/>
    <property type="match status" value="1"/>
</dbReference>
<dbReference type="GO" id="GO:0003677">
    <property type="term" value="F:DNA binding"/>
    <property type="evidence" value="ECO:0007669"/>
    <property type="project" value="UniProtKB-UniRule"/>
</dbReference>
<dbReference type="SUPFAM" id="SSF82607">
    <property type="entry name" value="YbaB-like"/>
    <property type="match status" value="1"/>
</dbReference>
<evidence type="ECO:0000256" key="2">
    <source>
        <dbReference type="HAMAP-Rule" id="MF_00274"/>
    </source>
</evidence>
<dbReference type="PANTHER" id="PTHR33449">
    <property type="entry name" value="NUCLEOID-ASSOCIATED PROTEIN YBAB"/>
    <property type="match status" value="1"/>
</dbReference>
<sequence length="113" mass="12509">MAKNRFPGLGGGFNINQLQKQAKKMQEEIEKLQEELNQKEIEVSSGGGAVKVIINGKKEVKSIQILPEVVDPEDVETLQDLIVACVNEAIRKVDKMVEEEMQKVTGFGIPGLF</sequence>
<comment type="function">
    <text evidence="2">Binds to DNA and alters its conformation. May be involved in regulation of gene expression, nucleoid organization and DNA protection.</text>
</comment>
<name>A0A7C5V3K3_9FIRM</name>